<evidence type="ECO:0000256" key="2">
    <source>
        <dbReference type="ARBA" id="ARBA00022559"/>
    </source>
</evidence>
<proteinExistence type="inferred from homology"/>
<gene>
    <name evidence="14" type="ORF">B0T14DRAFT_533104</name>
</gene>
<dbReference type="GO" id="GO:0042744">
    <property type="term" value="P:hydrogen peroxide catabolic process"/>
    <property type="evidence" value="ECO:0007669"/>
    <property type="project" value="TreeGrafter"/>
</dbReference>
<dbReference type="PRINTS" id="PR00462">
    <property type="entry name" value="LIGNINASE"/>
</dbReference>
<evidence type="ECO:0000256" key="10">
    <source>
        <dbReference type="PIRSR" id="PIRSR601621-3"/>
    </source>
</evidence>
<feature type="domain" description="Plant heme peroxidase family profile" evidence="13">
    <location>
        <begin position="123"/>
        <end position="258"/>
    </location>
</feature>
<evidence type="ECO:0000256" key="4">
    <source>
        <dbReference type="ARBA" id="ARBA00022723"/>
    </source>
</evidence>
<feature type="disulfide bond" evidence="11">
    <location>
        <begin position="119"/>
        <end position="202"/>
    </location>
</feature>
<comment type="caution">
    <text evidence="14">The sequence shown here is derived from an EMBL/GenBank/DDBJ whole genome shotgun (WGS) entry which is preliminary data.</text>
</comment>
<keyword evidence="11" id="KW-1015">Disulfide bond</keyword>
<feature type="binding site" evidence="9">
    <location>
        <position position="275"/>
    </location>
    <ligand>
        <name>Ca(2+)</name>
        <dbReference type="ChEBI" id="CHEBI:29108"/>
        <label>2</label>
    </ligand>
</feature>
<feature type="disulfide bond" evidence="11">
    <location>
        <begin position="98"/>
        <end position="353"/>
    </location>
</feature>
<comment type="cofactor">
    <cofactor evidence="9 12">
        <name>Ca(2+)</name>
        <dbReference type="ChEBI" id="CHEBI:29108"/>
    </cofactor>
    <text evidence="9 12">Binds 2 calcium ions per subunit.</text>
</comment>
<feature type="binding site" evidence="9">
    <location>
        <position position="146"/>
    </location>
    <ligand>
        <name>Ca(2+)</name>
        <dbReference type="ChEBI" id="CHEBI:29108"/>
        <label>1</label>
    </ligand>
</feature>
<feature type="binding site" evidence="9">
    <location>
        <position position="148"/>
    </location>
    <ligand>
        <name>Ca(2+)</name>
        <dbReference type="ChEBI" id="CHEBI:29108"/>
        <label>1</label>
    </ligand>
</feature>
<dbReference type="AlphaFoldDB" id="A0AA39XF07"/>
<accession>A0AA39XF07</accession>
<dbReference type="Gene3D" id="1.10.420.10">
    <property type="entry name" value="Peroxidase, domain 2"/>
    <property type="match status" value="1"/>
</dbReference>
<feature type="binding site" evidence="9">
    <location>
        <position position="133"/>
    </location>
    <ligand>
        <name>Ca(2+)</name>
        <dbReference type="ChEBI" id="CHEBI:29108"/>
        <label>1</label>
    </ligand>
</feature>
<evidence type="ECO:0000256" key="5">
    <source>
        <dbReference type="ARBA" id="ARBA00023002"/>
    </source>
</evidence>
<organism evidence="14 15">
    <name type="scientific">Immersiella caudata</name>
    <dbReference type="NCBI Taxonomy" id="314043"/>
    <lineage>
        <taxon>Eukaryota</taxon>
        <taxon>Fungi</taxon>
        <taxon>Dikarya</taxon>
        <taxon>Ascomycota</taxon>
        <taxon>Pezizomycotina</taxon>
        <taxon>Sordariomycetes</taxon>
        <taxon>Sordariomycetidae</taxon>
        <taxon>Sordariales</taxon>
        <taxon>Lasiosphaeriaceae</taxon>
        <taxon>Immersiella</taxon>
    </lineage>
</organism>
<comment type="similarity">
    <text evidence="1 12">Belongs to the peroxidase family. Ligninase subfamily.</text>
</comment>
<comment type="cofactor">
    <cofactor evidence="9">
        <name>heme b</name>
        <dbReference type="ChEBI" id="CHEBI:60344"/>
    </cofactor>
    <text evidence="9">Binds 1 heme b (iron(II)-protoporphyrin IX) group per subunit.</text>
</comment>
<sequence length="420" mass="46522">MHIGPLPTCALAQGALAWPGMTETIQNVQKRAENAAAKEADCKESVELIGDLEWLRDYELSEVGARVRNIILGYESGETDEIYNAPPLHSFACRQDTCCVWWYIVDEMERLFRGPSGRCTNPARAAIRLGFHDAAGWSKFTGQFGGADGSIVLAPEEILRPLNHGLEEIIEQMKIWYNKWGGYGISMADLIQMAGTVATVVCPLGPRIRSFVGRPDNYNACPDGLLPRVDSDADTLIELFRAKTIQPFGLAALLGAHSTSQQRFVDPSRFGDPQDSTPGVWDTLFYSETIGRAPPRVFTFRSDIVLAEDPRIYPEFRAFAGPGGQQHWNNDYAREYVRLSLLGVYNINNLTDCTWVLPPAIRPRFGEDGFPSDQWAVSAWENTTVNVPEIAEAVMAGNPITNLIDLLEPAVNMTKRALGL</sequence>
<dbReference type="PROSITE" id="PS50873">
    <property type="entry name" value="PEROXIDASE_4"/>
    <property type="match status" value="1"/>
</dbReference>
<dbReference type="PRINTS" id="PR00458">
    <property type="entry name" value="PEROXIDASE"/>
</dbReference>
<evidence type="ECO:0000256" key="7">
    <source>
        <dbReference type="ARBA" id="ARBA00023180"/>
    </source>
</evidence>
<feature type="binding site" description="axial binding residue" evidence="9">
    <location>
        <position position="257"/>
    </location>
    <ligand>
        <name>heme b</name>
        <dbReference type="ChEBI" id="CHEBI:60344"/>
    </ligand>
    <ligandPart>
        <name>Fe</name>
        <dbReference type="ChEBI" id="CHEBI:18248"/>
    </ligandPart>
</feature>
<protein>
    <recommendedName>
        <fullName evidence="12">Peroxidase</fullName>
        <ecNumber evidence="12">1.11.1.-</ecNumber>
    </recommendedName>
</protein>
<evidence type="ECO:0000256" key="8">
    <source>
        <dbReference type="PIRSR" id="PIRSR601621-1"/>
    </source>
</evidence>
<dbReference type="EC" id="1.11.1.-" evidence="12"/>
<keyword evidence="2 12" id="KW-0575">Peroxidase</keyword>
<keyword evidence="5 12" id="KW-0560">Oxidoreductase</keyword>
<evidence type="ECO:0000313" key="15">
    <source>
        <dbReference type="Proteomes" id="UP001175000"/>
    </source>
</evidence>
<dbReference type="InterPro" id="IPR019794">
    <property type="entry name" value="Peroxidases_AS"/>
</dbReference>
<feature type="binding site" evidence="9">
    <location>
        <position position="150"/>
    </location>
    <ligand>
        <name>Ca(2+)</name>
        <dbReference type="ChEBI" id="CHEBI:29108"/>
        <label>1</label>
    </ligand>
</feature>
<dbReference type="Gene3D" id="1.10.520.10">
    <property type="match status" value="1"/>
</dbReference>
<keyword evidence="7" id="KW-0325">Glycoprotein</keyword>
<keyword evidence="9 12" id="KW-0106">Calcium</keyword>
<keyword evidence="6 9" id="KW-0408">Iron</keyword>
<feature type="binding site" evidence="9">
    <location>
        <position position="282"/>
    </location>
    <ligand>
        <name>Ca(2+)</name>
        <dbReference type="ChEBI" id="CHEBI:29108"/>
        <label>2</label>
    </ligand>
</feature>
<evidence type="ECO:0000256" key="11">
    <source>
        <dbReference type="PIRSR" id="PIRSR601621-4"/>
    </source>
</evidence>
<dbReference type="InterPro" id="IPR010255">
    <property type="entry name" value="Haem_peroxidase_sf"/>
</dbReference>
<dbReference type="GO" id="GO:0000302">
    <property type="term" value="P:response to reactive oxygen species"/>
    <property type="evidence" value="ECO:0007669"/>
    <property type="project" value="TreeGrafter"/>
</dbReference>
<dbReference type="PANTHER" id="PTHR31356">
    <property type="entry name" value="THYLAKOID LUMENAL 29 KDA PROTEIN, CHLOROPLASTIC-RELATED"/>
    <property type="match status" value="1"/>
</dbReference>
<keyword evidence="3 9" id="KW-0349">Heme</keyword>
<name>A0AA39XF07_9PEZI</name>
<evidence type="ECO:0000256" key="6">
    <source>
        <dbReference type="ARBA" id="ARBA00023004"/>
    </source>
</evidence>
<keyword evidence="15" id="KW-1185">Reference proteome</keyword>
<feature type="binding site" evidence="9">
    <location>
        <position position="258"/>
    </location>
    <ligand>
        <name>Ca(2+)</name>
        <dbReference type="ChEBI" id="CHEBI:29108"/>
        <label>2</label>
    </ligand>
</feature>
<dbReference type="EMBL" id="JAULSU010000001">
    <property type="protein sequence ID" value="KAK0632743.1"/>
    <property type="molecule type" value="Genomic_DNA"/>
</dbReference>
<feature type="binding site" evidence="9">
    <location>
        <position position="277"/>
    </location>
    <ligand>
        <name>Ca(2+)</name>
        <dbReference type="ChEBI" id="CHEBI:29108"/>
        <label>2</label>
    </ligand>
</feature>
<dbReference type="PANTHER" id="PTHR31356:SF66">
    <property type="entry name" value="CATALASE-PEROXIDASE"/>
    <property type="match status" value="1"/>
</dbReference>
<evidence type="ECO:0000256" key="12">
    <source>
        <dbReference type="RuleBase" id="RU363051"/>
    </source>
</evidence>
<evidence type="ECO:0000259" key="13">
    <source>
        <dbReference type="PROSITE" id="PS50873"/>
    </source>
</evidence>
<dbReference type="InterPro" id="IPR001621">
    <property type="entry name" value="Ligninase"/>
</dbReference>
<dbReference type="Pfam" id="PF00141">
    <property type="entry name" value="peroxidase"/>
    <property type="match status" value="1"/>
</dbReference>
<dbReference type="FunFam" id="1.10.520.10:FF:000021">
    <property type="entry name" value="Peroxidase"/>
    <property type="match status" value="1"/>
</dbReference>
<dbReference type="Proteomes" id="UP001175000">
    <property type="component" value="Unassembled WGS sequence"/>
</dbReference>
<evidence type="ECO:0000256" key="1">
    <source>
        <dbReference type="ARBA" id="ARBA00006089"/>
    </source>
</evidence>
<evidence type="ECO:0000256" key="9">
    <source>
        <dbReference type="PIRSR" id="PIRSR601621-2"/>
    </source>
</evidence>
<evidence type="ECO:0000256" key="3">
    <source>
        <dbReference type="ARBA" id="ARBA00022617"/>
    </source>
</evidence>
<dbReference type="PROSITE" id="PS00436">
    <property type="entry name" value="PEROXIDASE_2"/>
    <property type="match status" value="1"/>
</dbReference>
<dbReference type="GO" id="GO:0004601">
    <property type="term" value="F:peroxidase activity"/>
    <property type="evidence" value="ECO:0007669"/>
    <property type="project" value="UniProtKB-KW"/>
</dbReference>
<dbReference type="GO" id="GO:0046872">
    <property type="term" value="F:metal ion binding"/>
    <property type="evidence" value="ECO:0007669"/>
    <property type="project" value="UniProtKB-UniRule"/>
</dbReference>
<keyword evidence="4 9" id="KW-0479">Metal-binding</keyword>
<evidence type="ECO:0000313" key="14">
    <source>
        <dbReference type="EMBL" id="KAK0632743.1"/>
    </source>
</evidence>
<dbReference type="InterPro" id="IPR002016">
    <property type="entry name" value="Haem_peroxidase"/>
</dbReference>
<dbReference type="SUPFAM" id="SSF48113">
    <property type="entry name" value="Heme-dependent peroxidases"/>
    <property type="match status" value="1"/>
</dbReference>
<dbReference type="GO" id="GO:0034599">
    <property type="term" value="P:cellular response to oxidative stress"/>
    <property type="evidence" value="ECO:0007669"/>
    <property type="project" value="InterPro"/>
</dbReference>
<feature type="site" description="Transition state stabilizer" evidence="10">
    <location>
        <position position="128"/>
    </location>
</feature>
<feature type="active site" description="Proton acceptor" evidence="8">
    <location>
        <position position="132"/>
    </location>
</feature>
<reference evidence="14" key="1">
    <citation type="submission" date="2023-06" db="EMBL/GenBank/DDBJ databases">
        <title>Genome-scale phylogeny and comparative genomics of the fungal order Sordariales.</title>
        <authorList>
            <consortium name="Lawrence Berkeley National Laboratory"/>
            <person name="Hensen N."/>
            <person name="Bonometti L."/>
            <person name="Westerberg I."/>
            <person name="Brannstrom I.O."/>
            <person name="Guillou S."/>
            <person name="Cros-Aarteil S."/>
            <person name="Calhoun S."/>
            <person name="Haridas S."/>
            <person name="Kuo A."/>
            <person name="Mondo S."/>
            <person name="Pangilinan J."/>
            <person name="Riley R."/>
            <person name="Labutti K."/>
            <person name="Andreopoulos B."/>
            <person name="Lipzen A."/>
            <person name="Chen C."/>
            <person name="Yanf M."/>
            <person name="Daum C."/>
            <person name="Ng V."/>
            <person name="Clum A."/>
            <person name="Steindorff A."/>
            <person name="Ohm R."/>
            <person name="Martin F."/>
            <person name="Silar P."/>
            <person name="Natvig D."/>
            <person name="Lalanne C."/>
            <person name="Gautier V."/>
            <person name="Ament-Velasquez S.L."/>
            <person name="Kruys A."/>
            <person name="Hutchinson M.I."/>
            <person name="Powell A.J."/>
            <person name="Barry K."/>
            <person name="Miller A.N."/>
            <person name="Grigoriev I.V."/>
            <person name="Debuchy R."/>
            <person name="Gladieux P."/>
            <person name="Thoren M.H."/>
            <person name="Johannesson H."/>
        </authorList>
    </citation>
    <scope>NUCLEOTIDE SEQUENCE</scope>
    <source>
        <strain evidence="14">CBS 606.72</strain>
    </source>
</reference>
<dbReference type="InterPro" id="IPR044831">
    <property type="entry name" value="Ccp1-like"/>
</dbReference>
<dbReference type="GO" id="GO:0020037">
    <property type="term" value="F:heme binding"/>
    <property type="evidence" value="ECO:0007669"/>
    <property type="project" value="UniProtKB-UniRule"/>
</dbReference>